<evidence type="ECO:0000256" key="3">
    <source>
        <dbReference type="ARBA" id="ARBA00009381"/>
    </source>
</evidence>
<evidence type="ECO:0000256" key="8">
    <source>
        <dbReference type="ARBA" id="ARBA00047417"/>
    </source>
</evidence>
<feature type="active site" description="Nucleophile" evidence="9">
    <location>
        <position position="374"/>
    </location>
</feature>
<reference evidence="13 14" key="1">
    <citation type="submission" date="2019-01" db="EMBL/GenBank/DDBJ databases">
        <title>Lacibacter sp. strain TTM-7.</title>
        <authorList>
            <person name="Chen W.-M."/>
        </authorList>
    </citation>
    <scope>NUCLEOTIDE SEQUENCE [LARGE SCALE GENOMIC DNA]</scope>
    <source>
        <strain evidence="13 14">TTM-7</strain>
    </source>
</reference>
<dbReference type="RefSeq" id="WP_129129243.1">
    <property type="nucleotide sequence ID" value="NZ_SDHW01000001.1"/>
</dbReference>
<dbReference type="PROSITE" id="PS00462">
    <property type="entry name" value="G_GLU_TRANSPEPTIDASE"/>
    <property type="match status" value="1"/>
</dbReference>
<feature type="binding site" evidence="10">
    <location>
        <begin position="392"/>
        <end position="394"/>
    </location>
    <ligand>
        <name>L-glutamate</name>
        <dbReference type="ChEBI" id="CHEBI:29985"/>
    </ligand>
</feature>
<dbReference type="EC" id="2.3.2.2" evidence="11"/>
<protein>
    <recommendedName>
        <fullName evidence="11">Glutathione hydrolase proenzyme</fullName>
        <ecNumber evidence="11">2.3.2.2</ecNumber>
        <ecNumber evidence="11">3.4.19.13</ecNumber>
    </recommendedName>
    <component>
        <recommendedName>
            <fullName evidence="11">Glutathione hydrolase large chain</fullName>
        </recommendedName>
    </component>
    <component>
        <recommendedName>
            <fullName evidence="11">Glutathione hydrolase small chain</fullName>
        </recommendedName>
    </component>
</protein>
<dbReference type="Gene3D" id="1.10.246.130">
    <property type="match status" value="1"/>
</dbReference>
<keyword evidence="7 11" id="KW-0012">Acyltransferase</keyword>
<dbReference type="Gene3D" id="3.60.20.40">
    <property type="match status" value="1"/>
</dbReference>
<evidence type="ECO:0000256" key="9">
    <source>
        <dbReference type="PIRSR" id="PIRSR600101-1"/>
    </source>
</evidence>
<comment type="catalytic activity">
    <reaction evidence="1 11">
        <text>an S-substituted glutathione + H2O = an S-substituted L-cysteinylglycine + L-glutamate</text>
        <dbReference type="Rhea" id="RHEA:59468"/>
        <dbReference type="ChEBI" id="CHEBI:15377"/>
        <dbReference type="ChEBI" id="CHEBI:29985"/>
        <dbReference type="ChEBI" id="CHEBI:90779"/>
        <dbReference type="ChEBI" id="CHEBI:143103"/>
        <dbReference type="EC" id="3.4.19.13"/>
    </reaction>
</comment>
<feature type="signal peptide" evidence="12">
    <location>
        <begin position="1"/>
        <end position="18"/>
    </location>
</feature>
<feature type="binding site" evidence="10">
    <location>
        <position position="101"/>
    </location>
    <ligand>
        <name>L-glutamate</name>
        <dbReference type="ChEBI" id="CHEBI:29985"/>
    </ligand>
</feature>
<dbReference type="InterPro" id="IPR000101">
    <property type="entry name" value="GGT_peptidase"/>
</dbReference>
<dbReference type="EMBL" id="SDHW01000001">
    <property type="protein sequence ID" value="RXK61871.1"/>
    <property type="molecule type" value="Genomic_DNA"/>
</dbReference>
<keyword evidence="4 11" id="KW-0808">Transferase</keyword>
<dbReference type="NCBIfam" id="TIGR00066">
    <property type="entry name" value="g_glut_trans"/>
    <property type="match status" value="1"/>
</dbReference>
<keyword evidence="6 11" id="KW-0865">Zymogen</keyword>
<comment type="similarity">
    <text evidence="3 11">Belongs to the gamma-glutamyltransferase family.</text>
</comment>
<dbReference type="GO" id="GO:0036374">
    <property type="term" value="F:glutathione hydrolase activity"/>
    <property type="evidence" value="ECO:0007669"/>
    <property type="project" value="UniProtKB-UniRule"/>
</dbReference>
<dbReference type="InterPro" id="IPR029055">
    <property type="entry name" value="Ntn_hydrolases_N"/>
</dbReference>
<dbReference type="EC" id="3.4.19.13" evidence="11"/>
<dbReference type="PRINTS" id="PR01210">
    <property type="entry name" value="GGTRANSPTASE"/>
</dbReference>
<keyword evidence="14" id="KW-1185">Reference proteome</keyword>
<evidence type="ECO:0000256" key="4">
    <source>
        <dbReference type="ARBA" id="ARBA00022679"/>
    </source>
</evidence>
<evidence type="ECO:0000313" key="13">
    <source>
        <dbReference type="EMBL" id="RXK61871.1"/>
    </source>
</evidence>
<evidence type="ECO:0000256" key="7">
    <source>
        <dbReference type="ARBA" id="ARBA00023315"/>
    </source>
</evidence>
<proteinExistence type="inferred from homology"/>
<comment type="pathway">
    <text evidence="11">Sulfur metabolism; glutathione metabolism.</text>
</comment>
<accession>A0A4Q1CMF2</accession>
<dbReference type="InterPro" id="IPR043138">
    <property type="entry name" value="GGT_lsub"/>
</dbReference>
<evidence type="ECO:0000256" key="6">
    <source>
        <dbReference type="ARBA" id="ARBA00023145"/>
    </source>
</evidence>
<dbReference type="SUPFAM" id="SSF56235">
    <property type="entry name" value="N-terminal nucleophile aminohydrolases (Ntn hydrolases)"/>
    <property type="match status" value="1"/>
</dbReference>
<dbReference type="GO" id="GO:0006750">
    <property type="term" value="P:glutathione biosynthetic process"/>
    <property type="evidence" value="ECO:0007669"/>
    <property type="project" value="UniProtKB-KW"/>
</dbReference>
<dbReference type="InterPro" id="IPR055262">
    <property type="entry name" value="GGT_CS"/>
</dbReference>
<evidence type="ECO:0000256" key="10">
    <source>
        <dbReference type="PIRSR" id="PIRSR600101-2"/>
    </source>
</evidence>
<feature type="chain" id="PRO_5020373153" description="Glutathione hydrolase proenzyme" evidence="12">
    <location>
        <begin position="19"/>
        <end position="566"/>
    </location>
</feature>
<dbReference type="OrthoDB" id="9781342at2"/>
<comment type="catalytic activity">
    <reaction evidence="8 11">
        <text>an N-terminal (5-L-glutamyl)-[peptide] + an alpha-amino acid = 5-L-glutamyl amino acid + an N-terminal L-alpha-aminoacyl-[peptide]</text>
        <dbReference type="Rhea" id="RHEA:23904"/>
        <dbReference type="Rhea" id="RHEA-COMP:9780"/>
        <dbReference type="Rhea" id="RHEA-COMP:9795"/>
        <dbReference type="ChEBI" id="CHEBI:77644"/>
        <dbReference type="ChEBI" id="CHEBI:78597"/>
        <dbReference type="ChEBI" id="CHEBI:78599"/>
        <dbReference type="ChEBI" id="CHEBI:78608"/>
        <dbReference type="EC" id="2.3.2.2"/>
    </reaction>
</comment>
<organism evidence="13 14">
    <name type="scientific">Lacibacter luteus</name>
    <dbReference type="NCBI Taxonomy" id="2508719"/>
    <lineage>
        <taxon>Bacteria</taxon>
        <taxon>Pseudomonadati</taxon>
        <taxon>Bacteroidota</taxon>
        <taxon>Chitinophagia</taxon>
        <taxon>Chitinophagales</taxon>
        <taxon>Chitinophagaceae</taxon>
        <taxon>Lacibacter</taxon>
    </lineage>
</organism>
<evidence type="ECO:0000256" key="1">
    <source>
        <dbReference type="ARBA" id="ARBA00001049"/>
    </source>
</evidence>
<evidence type="ECO:0000256" key="11">
    <source>
        <dbReference type="RuleBase" id="RU368036"/>
    </source>
</evidence>
<dbReference type="GO" id="GO:0103068">
    <property type="term" value="F:leukotriene C4 gamma-glutamyl transferase activity"/>
    <property type="evidence" value="ECO:0007669"/>
    <property type="project" value="UniProtKB-EC"/>
</dbReference>
<keyword evidence="5 11" id="KW-0378">Hydrolase</keyword>
<dbReference type="Proteomes" id="UP000290204">
    <property type="component" value="Unassembled WGS sequence"/>
</dbReference>
<dbReference type="AlphaFoldDB" id="A0A4Q1CMF2"/>
<comment type="catalytic activity">
    <reaction evidence="2 11">
        <text>glutathione + H2O = L-cysteinylglycine + L-glutamate</text>
        <dbReference type="Rhea" id="RHEA:28807"/>
        <dbReference type="ChEBI" id="CHEBI:15377"/>
        <dbReference type="ChEBI" id="CHEBI:29985"/>
        <dbReference type="ChEBI" id="CHEBI:57925"/>
        <dbReference type="ChEBI" id="CHEBI:61694"/>
        <dbReference type="EC" id="3.4.19.13"/>
    </reaction>
</comment>
<comment type="PTM">
    <text evidence="11">Cleaved by autocatalysis into a large and a small subunit.</text>
</comment>
<evidence type="ECO:0000256" key="2">
    <source>
        <dbReference type="ARBA" id="ARBA00001089"/>
    </source>
</evidence>
<comment type="subunit">
    <text evidence="11">This enzyme consists of two polypeptide chains, which are synthesized in precursor form from a single polypeptide.</text>
</comment>
<dbReference type="UniPathway" id="UPA00204"/>
<evidence type="ECO:0000313" key="14">
    <source>
        <dbReference type="Proteomes" id="UP000290204"/>
    </source>
</evidence>
<evidence type="ECO:0000256" key="5">
    <source>
        <dbReference type="ARBA" id="ARBA00022801"/>
    </source>
</evidence>
<feature type="binding site" evidence="10">
    <location>
        <position position="467"/>
    </location>
    <ligand>
        <name>L-glutamate</name>
        <dbReference type="ChEBI" id="CHEBI:29985"/>
    </ligand>
</feature>
<keyword evidence="11" id="KW-0317">Glutathione biosynthesis</keyword>
<dbReference type="Pfam" id="PF01019">
    <property type="entry name" value="G_glu_transpept"/>
    <property type="match status" value="1"/>
</dbReference>
<feature type="binding site" evidence="10">
    <location>
        <position position="416"/>
    </location>
    <ligand>
        <name>L-glutamate</name>
        <dbReference type="ChEBI" id="CHEBI:29985"/>
    </ligand>
</feature>
<name>A0A4Q1CMF2_9BACT</name>
<dbReference type="GO" id="GO:0006751">
    <property type="term" value="P:glutathione catabolic process"/>
    <property type="evidence" value="ECO:0007669"/>
    <property type="project" value="UniProtKB-UniRule"/>
</dbReference>
<evidence type="ECO:0000256" key="12">
    <source>
        <dbReference type="SAM" id="SignalP"/>
    </source>
</evidence>
<comment type="caution">
    <text evidence="13">The sequence shown here is derived from an EMBL/GenBank/DDBJ whole genome shotgun (WGS) entry which is preliminary data.</text>
</comment>
<feature type="binding site" evidence="10">
    <location>
        <begin position="445"/>
        <end position="446"/>
    </location>
    <ligand>
        <name>L-glutamate</name>
        <dbReference type="ChEBI" id="CHEBI:29985"/>
    </ligand>
</feature>
<gene>
    <name evidence="13" type="primary">ggt</name>
    <name evidence="13" type="ORF">ESA94_02315</name>
</gene>
<dbReference type="PANTHER" id="PTHR43199:SF1">
    <property type="entry name" value="GLUTATHIONE HYDROLASE PROENZYME"/>
    <property type="match status" value="1"/>
</dbReference>
<dbReference type="InterPro" id="IPR051792">
    <property type="entry name" value="GGT_bact"/>
</dbReference>
<dbReference type="PANTHER" id="PTHR43199">
    <property type="entry name" value="GLUTATHIONE HYDROLASE"/>
    <property type="match status" value="1"/>
</dbReference>
<sequence>MRKIAALLLLLVFINAEAQYNPYRYSISKKAEVKNGAVVSAHPLASKVGVAILKKGGNAFDATIATQLALAVVYPGAGNIGGGGFLVAVTAKNEQIALDYREKAPAAASRDMYLDKDGNAQTNLSQNGHLASGVPGTVAGLFSTHKYAKLPFTQLIQPAIDLAEKGFAITEAEANNLNNSMGDFVRYNTKSNALIKYGGWKAGDTLIQKELAATLKRIRDFGQKGFYEGETAKLIVAEMKRGGGLITLADLKNYQTAKREAMVSQYKGYTIVGMPLVSSGGILIQQMMGMVENRNIAQYGFHSPEAVQLMIEIERRAFADRAEFLGDRDFVKVPVKKLTSPEYLRQRMADYDATKPGSSKTTTHGNISPESEETTHLSVCDQFGNAVSVTTTLNGNYGSRTVVAGAGFLLNNEMDDFSIKPGVPNMYGALGTEANAIAANKRMLSSMTPTIVLKDGKPYLVLGSPGGTTIPTQVYQVLINTLEFNLSLEDAVWKPRFHHQWLPDVVYVERNFPADTRDKLKAMGYEIVVRGNIGRFEAIKITRNASSVLTIEAVADNRGDDHAEGY</sequence>
<keyword evidence="12" id="KW-0732">Signal</keyword>
<dbReference type="InterPro" id="IPR043137">
    <property type="entry name" value="GGT_ssub_C"/>
</dbReference>